<proteinExistence type="predicted"/>
<dbReference type="EMBL" id="Z75208">
    <property type="protein sequence ID" value="CAA99558.1"/>
    <property type="molecule type" value="Genomic_DNA"/>
</dbReference>
<sequence>MIFIWLFNGSSSKPSTFPSLFRRGSSFFTVSEICSFSSTVRLPTTTSSVTTGFLVTSSFSSTIGTLISSESLTGAASVLFSSTGRRST</sequence>
<reference evidence="1" key="1">
    <citation type="journal article" date="1997" name="Eur. J. Biochem.">
        <title>An internal FK506-binding domain is the catalytic core of the prolyl isomerase activity associated with the Bacillus subtilis trigger factor.</title>
        <authorList>
            <person name="Goethel S.F."/>
            <person name="Schmid R."/>
            <person name="Wipat A."/>
            <person name="Carter N.M."/>
            <person name="Emmerson P.T."/>
            <person name="Harwood C.R."/>
            <person name="Marahiel M.A."/>
        </authorList>
    </citation>
    <scope>NUCLEOTIDE SEQUENCE</scope>
</reference>
<name>P94561_BACIU</name>
<protein>
    <submittedName>
        <fullName evidence="1">Uncharacterized protein</fullName>
    </submittedName>
</protein>
<dbReference type="AlphaFoldDB" id="P94561"/>
<accession>P94561</accession>
<evidence type="ECO:0000313" key="1">
    <source>
        <dbReference type="EMBL" id="CAA99558.1"/>
    </source>
</evidence>
<organism evidence="1">
    <name type="scientific">Bacillus subtilis</name>
    <dbReference type="NCBI Taxonomy" id="1423"/>
    <lineage>
        <taxon>Bacteria</taxon>
        <taxon>Bacillati</taxon>
        <taxon>Bacillota</taxon>
        <taxon>Bacilli</taxon>
        <taxon>Bacillales</taxon>
        <taxon>Bacillaceae</taxon>
        <taxon>Bacillus</taxon>
    </lineage>
</organism>
<gene>
    <name evidence="1" type="primary">ysnG</name>
</gene>